<gene>
    <name evidence="2" type="ORF">Pa4123_55270</name>
</gene>
<evidence type="ECO:0000313" key="2">
    <source>
        <dbReference type="EMBL" id="GLI00251.1"/>
    </source>
</evidence>
<organism evidence="2 3">
    <name type="scientific">Phytohabitans aurantiacus</name>
    <dbReference type="NCBI Taxonomy" id="3016789"/>
    <lineage>
        <taxon>Bacteria</taxon>
        <taxon>Bacillati</taxon>
        <taxon>Actinomycetota</taxon>
        <taxon>Actinomycetes</taxon>
        <taxon>Micromonosporales</taxon>
        <taxon>Micromonosporaceae</taxon>
    </lineage>
</organism>
<accession>A0ABQ5R122</accession>
<dbReference type="NCBIfam" id="NF041216">
    <property type="entry name" value="CU044_2847_fam"/>
    <property type="match status" value="1"/>
</dbReference>
<sequence length="113" mass="12016">MDRLVAMIVDEGDSTLTVFEVAPTAESGLELAADDGMTARARVTLDHALQQVRPALVKVSELVQQLAPAEAEIEFGLKVGGETGIIVAKGTSEVNFAVRLTWKRTEPRAGDAP</sequence>
<comment type="caution">
    <text evidence="2">The sequence shown here is derived from an EMBL/GenBank/DDBJ whole genome shotgun (WGS) entry which is preliminary data.</text>
</comment>
<dbReference type="Pfam" id="PF19493">
    <property type="entry name" value="Trypco1"/>
    <property type="match status" value="1"/>
</dbReference>
<dbReference type="InterPro" id="IPR045794">
    <property type="entry name" value="Trypco1"/>
</dbReference>
<proteinExistence type="predicted"/>
<keyword evidence="3" id="KW-1185">Reference proteome</keyword>
<dbReference type="EMBL" id="BSDI01000031">
    <property type="protein sequence ID" value="GLI00251.1"/>
    <property type="molecule type" value="Genomic_DNA"/>
</dbReference>
<dbReference type="Proteomes" id="UP001144280">
    <property type="component" value="Unassembled WGS sequence"/>
</dbReference>
<feature type="domain" description="Trypsin-co-occurring" evidence="1">
    <location>
        <begin position="13"/>
        <end position="104"/>
    </location>
</feature>
<evidence type="ECO:0000259" key="1">
    <source>
        <dbReference type="Pfam" id="PF19493"/>
    </source>
</evidence>
<reference evidence="2" key="1">
    <citation type="submission" date="2022-12" db="EMBL/GenBank/DDBJ databases">
        <title>New Phytohabitans aurantiacus sp. RD004123 nov., an actinomycete isolated from soil.</title>
        <authorList>
            <person name="Triningsih D.W."/>
            <person name="Harunari E."/>
            <person name="Igarashi Y."/>
        </authorList>
    </citation>
    <scope>NUCLEOTIDE SEQUENCE</scope>
    <source>
        <strain evidence="2">RD004123</strain>
    </source>
</reference>
<evidence type="ECO:0000313" key="3">
    <source>
        <dbReference type="Proteomes" id="UP001144280"/>
    </source>
</evidence>
<protein>
    <recommendedName>
        <fullName evidence="1">Trypsin-co-occurring domain-containing protein</fullName>
    </recommendedName>
</protein>
<name>A0ABQ5R122_9ACTN</name>